<name>A0A917CU03_9BACL</name>
<feature type="domain" description="Cthe-2314-like HEPN" evidence="1">
    <location>
        <begin position="51"/>
        <end position="228"/>
    </location>
</feature>
<comment type="caution">
    <text evidence="2">The sequence shown here is derived from an EMBL/GenBank/DDBJ whole genome shotgun (WGS) entry which is preliminary data.</text>
</comment>
<accession>A0A917CU03</accession>
<gene>
    <name evidence="2" type="ORF">GCM10010916_12570</name>
</gene>
<protein>
    <recommendedName>
        <fullName evidence="1">Cthe-2314-like HEPN domain-containing protein</fullName>
    </recommendedName>
</protein>
<evidence type="ECO:0000313" key="3">
    <source>
        <dbReference type="Proteomes" id="UP000644756"/>
    </source>
</evidence>
<sequence length="236" mass="27964">MLRMLFNEPPRIAQGRLAEALQAMERFVSLLQRQISEGLDGDIKLRKYEIWTLGLIGSLDELEQSQYAAHRYAEQIKSTYLINLSEAELMSYSRHIYYDKNAFIRIFALLDKLGTLMNEMFKLETGRIKAHFSYFTVLRNMRGRSLHMELTLALNEIKERNKEPMARLRKRRNTEIHYMNSEMHDDLQRLHIKTDKDVPLENIGLQLADLDKGCEMVMDTLRLTFEYAHRMMRKTK</sequence>
<dbReference type="Proteomes" id="UP000644756">
    <property type="component" value="Unassembled WGS sequence"/>
</dbReference>
<evidence type="ECO:0000313" key="2">
    <source>
        <dbReference type="EMBL" id="GGF96819.1"/>
    </source>
</evidence>
<dbReference type="Pfam" id="PF18730">
    <property type="entry name" value="HEPN_Cthe2314"/>
    <property type="match status" value="1"/>
</dbReference>
<organism evidence="2 3">
    <name type="scientific">Paenibacillus abyssi</name>
    <dbReference type="NCBI Taxonomy" id="1340531"/>
    <lineage>
        <taxon>Bacteria</taxon>
        <taxon>Bacillati</taxon>
        <taxon>Bacillota</taxon>
        <taxon>Bacilli</taxon>
        <taxon>Bacillales</taxon>
        <taxon>Paenibacillaceae</taxon>
        <taxon>Paenibacillus</taxon>
    </lineage>
</organism>
<proteinExistence type="predicted"/>
<dbReference type="RefSeq" id="WP_188530025.1">
    <property type="nucleotide sequence ID" value="NZ_BMGR01000003.1"/>
</dbReference>
<dbReference type="EMBL" id="BMGR01000003">
    <property type="protein sequence ID" value="GGF96819.1"/>
    <property type="molecule type" value="Genomic_DNA"/>
</dbReference>
<dbReference type="AlphaFoldDB" id="A0A917CU03"/>
<reference evidence="2" key="2">
    <citation type="submission" date="2020-09" db="EMBL/GenBank/DDBJ databases">
        <authorList>
            <person name="Sun Q."/>
            <person name="Zhou Y."/>
        </authorList>
    </citation>
    <scope>NUCLEOTIDE SEQUENCE</scope>
    <source>
        <strain evidence="2">CGMCC 1.12987</strain>
    </source>
</reference>
<dbReference type="InterPro" id="IPR041394">
    <property type="entry name" value="HEPN_Cthe2314"/>
</dbReference>
<evidence type="ECO:0000259" key="1">
    <source>
        <dbReference type="Pfam" id="PF18730"/>
    </source>
</evidence>
<reference evidence="2" key="1">
    <citation type="journal article" date="2014" name="Int. J. Syst. Evol. Microbiol.">
        <title>Complete genome sequence of Corynebacterium casei LMG S-19264T (=DSM 44701T), isolated from a smear-ripened cheese.</title>
        <authorList>
            <consortium name="US DOE Joint Genome Institute (JGI-PGF)"/>
            <person name="Walter F."/>
            <person name="Albersmeier A."/>
            <person name="Kalinowski J."/>
            <person name="Ruckert C."/>
        </authorList>
    </citation>
    <scope>NUCLEOTIDE SEQUENCE</scope>
    <source>
        <strain evidence="2">CGMCC 1.12987</strain>
    </source>
</reference>
<keyword evidence="3" id="KW-1185">Reference proteome</keyword>